<evidence type="ECO:0000256" key="1">
    <source>
        <dbReference type="ARBA" id="ARBA00023125"/>
    </source>
</evidence>
<dbReference type="GO" id="GO:0000976">
    <property type="term" value="F:transcription cis-regulatory region binding"/>
    <property type="evidence" value="ECO:0007669"/>
    <property type="project" value="TreeGrafter"/>
</dbReference>
<dbReference type="GO" id="GO:0003700">
    <property type="term" value="F:DNA-binding transcription factor activity"/>
    <property type="evidence" value="ECO:0007669"/>
    <property type="project" value="TreeGrafter"/>
</dbReference>
<protein>
    <submittedName>
        <fullName evidence="4">TetR/AcrR family transcriptional regulator</fullName>
    </submittedName>
</protein>
<sequence length="221" mass="24629">MPQRLKQEVRERLLAAAAAVFAEQGFEKARLADVAERAGTSSSNIYKYVADKEALFYEIVTPALAGRLLRLLRARVRELRSIGDWLQADASGSERARALLSFWIDQRLVVLILLRGADGTRYAHVRKLMIREMVRLASGYLTDKGGEQALTPLMGFMLERTFTRTLDTIADTLSEYSDAPSIQSAISLFWRYQLAGLQSLLDPDALGGDRQAFTGPDQSSE</sequence>
<organism evidence="4 5">
    <name type="scientific">Ensifer adhaerens</name>
    <name type="common">Sinorhizobium morelense</name>
    <dbReference type="NCBI Taxonomy" id="106592"/>
    <lineage>
        <taxon>Bacteria</taxon>
        <taxon>Pseudomonadati</taxon>
        <taxon>Pseudomonadota</taxon>
        <taxon>Alphaproteobacteria</taxon>
        <taxon>Hyphomicrobiales</taxon>
        <taxon>Rhizobiaceae</taxon>
        <taxon>Sinorhizobium/Ensifer group</taxon>
        <taxon>Ensifer</taxon>
    </lineage>
</organism>
<dbReference type="Gene3D" id="1.10.357.10">
    <property type="entry name" value="Tetracycline Repressor, domain 2"/>
    <property type="match status" value="1"/>
</dbReference>
<dbReference type="Proteomes" id="UP001055460">
    <property type="component" value="Plasmid pA"/>
</dbReference>
<dbReference type="InterPro" id="IPR009057">
    <property type="entry name" value="Homeodomain-like_sf"/>
</dbReference>
<dbReference type="RefSeq" id="WP_060530466.1">
    <property type="nucleotide sequence ID" value="NZ_CAXURO020000002.1"/>
</dbReference>
<evidence type="ECO:0000313" key="5">
    <source>
        <dbReference type="Proteomes" id="UP001055460"/>
    </source>
</evidence>
<geneLocation type="plasmid" evidence="4 5">
    <name>pA</name>
</geneLocation>
<name>A0A9Q8YDT4_ENSAD</name>
<dbReference type="InterPro" id="IPR001647">
    <property type="entry name" value="HTH_TetR"/>
</dbReference>
<dbReference type="PANTHER" id="PTHR30055:SF226">
    <property type="entry name" value="HTH-TYPE TRANSCRIPTIONAL REGULATOR PKSA"/>
    <property type="match status" value="1"/>
</dbReference>
<keyword evidence="1 2" id="KW-0238">DNA-binding</keyword>
<reference evidence="4" key="1">
    <citation type="submission" date="2022-06" db="EMBL/GenBank/DDBJ databases">
        <title>Physiological and biochemical characterization and genomic elucidation of a strain of the genus Ensifer adhaerens M8 that combines arsenic oxidation and chromium reduction.</title>
        <authorList>
            <person name="Li X."/>
            <person name="Yu c."/>
        </authorList>
    </citation>
    <scope>NUCLEOTIDE SEQUENCE</scope>
    <source>
        <strain evidence="4">M8</strain>
        <plasmid evidence="4">pA</plasmid>
    </source>
</reference>
<feature type="DNA-binding region" description="H-T-H motif" evidence="2">
    <location>
        <begin position="30"/>
        <end position="49"/>
    </location>
</feature>
<dbReference type="AlphaFoldDB" id="A0A9Q8YDT4"/>
<dbReference type="PANTHER" id="PTHR30055">
    <property type="entry name" value="HTH-TYPE TRANSCRIPTIONAL REGULATOR RUTR"/>
    <property type="match status" value="1"/>
</dbReference>
<dbReference type="Pfam" id="PF00440">
    <property type="entry name" value="TetR_N"/>
    <property type="match status" value="1"/>
</dbReference>
<keyword evidence="4" id="KW-0614">Plasmid</keyword>
<dbReference type="PROSITE" id="PS50977">
    <property type="entry name" value="HTH_TETR_2"/>
    <property type="match status" value="1"/>
</dbReference>
<evidence type="ECO:0000259" key="3">
    <source>
        <dbReference type="PROSITE" id="PS50977"/>
    </source>
</evidence>
<dbReference type="EMBL" id="CP098808">
    <property type="protein sequence ID" value="USJ25814.1"/>
    <property type="molecule type" value="Genomic_DNA"/>
</dbReference>
<dbReference type="PRINTS" id="PR00455">
    <property type="entry name" value="HTHTETR"/>
</dbReference>
<accession>A0A9Q8YDT4</accession>
<evidence type="ECO:0000256" key="2">
    <source>
        <dbReference type="PROSITE-ProRule" id="PRU00335"/>
    </source>
</evidence>
<proteinExistence type="predicted"/>
<feature type="domain" description="HTH tetR-type" evidence="3">
    <location>
        <begin position="7"/>
        <end position="67"/>
    </location>
</feature>
<dbReference type="SUPFAM" id="SSF46689">
    <property type="entry name" value="Homeodomain-like"/>
    <property type="match status" value="1"/>
</dbReference>
<gene>
    <name evidence="4" type="ORF">NE863_25460</name>
</gene>
<evidence type="ECO:0000313" key="4">
    <source>
        <dbReference type="EMBL" id="USJ25814.1"/>
    </source>
</evidence>
<dbReference type="InterPro" id="IPR050109">
    <property type="entry name" value="HTH-type_TetR-like_transc_reg"/>
</dbReference>